<dbReference type="InterPro" id="IPR045962">
    <property type="entry name" value="DUF6382"/>
</dbReference>
<dbReference type="InterPro" id="IPR000253">
    <property type="entry name" value="FHA_dom"/>
</dbReference>
<dbReference type="Gene3D" id="2.60.200.20">
    <property type="match status" value="1"/>
</dbReference>
<dbReference type="RefSeq" id="WP_005541398.1">
    <property type="nucleotide sequence ID" value="NZ_JH378834.1"/>
</dbReference>
<dbReference type="SUPFAM" id="SSF49879">
    <property type="entry name" value="SMAD/FHA domain"/>
    <property type="match status" value="1"/>
</dbReference>
<feature type="domain" description="FHA" evidence="1">
    <location>
        <begin position="366"/>
        <end position="417"/>
    </location>
</feature>
<evidence type="ECO:0000313" key="3">
    <source>
        <dbReference type="Proteomes" id="UP000003011"/>
    </source>
</evidence>
<dbReference type="STRING" id="679200.HMPREF9333_01633"/>
<sequence>MKNIKTQYKRELKNNYLIISCANELESIITEHDYEYRMLEGNCIEGLMRLYINKTDNVAKLYYDITSLQPLSRILEARYISSEDIRNIALNIVKIILNIKRYLLNEESLYIQPDYIYADPETLSLTFCCMPGFESDFCTNLSQLFSNILSRMDHNDHDGVVLAYSLYQESLKEGYAAKDLLMLLSRYGKTVPAEYKEIYEENSTDYNETKVCNSPVLLSSENKDYTAKKQVKKELFNFKKLFSKKLKIAEDTKSSEYKTDTEIPVLREIKQPEYSHDDNTKSMYKDNTEPEFNNIEDSVEAAEKETWMNCFRQKDNMKNPAGDIEEISTRTILLSKHVSDRTAGEKFKLRCTDKTGDDININYFPFIIGSQERVCDYTLNSEKISSLHLKLDKTKEKKYTITDLNSLYGTKLNGRVLESDECSDLNIGDEIEFAEIKYTFDI</sequence>
<evidence type="ECO:0000259" key="1">
    <source>
        <dbReference type="PROSITE" id="PS50006"/>
    </source>
</evidence>
<dbReference type="OrthoDB" id="9783862at2"/>
<evidence type="ECO:0000313" key="2">
    <source>
        <dbReference type="EMBL" id="EHI55218.1"/>
    </source>
</evidence>
<dbReference type="InterPro" id="IPR008984">
    <property type="entry name" value="SMAD_FHA_dom_sf"/>
</dbReference>
<dbReference type="EMBL" id="ACZL01000026">
    <property type="protein sequence ID" value="EHI55218.1"/>
    <property type="molecule type" value="Genomic_DNA"/>
</dbReference>
<keyword evidence="3" id="KW-1185">Reference proteome</keyword>
<protein>
    <recommendedName>
        <fullName evidence="1">FHA domain-containing protein</fullName>
    </recommendedName>
</protein>
<gene>
    <name evidence="2" type="ORF">HMPREF9333_01633</name>
</gene>
<dbReference type="eggNOG" id="COG1716">
    <property type="taxonomic scope" value="Bacteria"/>
</dbReference>
<organism evidence="2 3">
    <name type="scientific">Johnsonella ignava ATCC 51276</name>
    <dbReference type="NCBI Taxonomy" id="679200"/>
    <lineage>
        <taxon>Bacteria</taxon>
        <taxon>Bacillati</taxon>
        <taxon>Bacillota</taxon>
        <taxon>Clostridia</taxon>
        <taxon>Lachnospirales</taxon>
        <taxon>Lachnospiraceae</taxon>
        <taxon>Johnsonella</taxon>
    </lineage>
</organism>
<dbReference type="Pfam" id="PF00498">
    <property type="entry name" value="FHA"/>
    <property type="match status" value="1"/>
</dbReference>
<dbReference type="Pfam" id="PF19909">
    <property type="entry name" value="DUF6382"/>
    <property type="match status" value="1"/>
</dbReference>
<name>G5GJ93_9FIRM</name>
<dbReference type="PROSITE" id="PS50006">
    <property type="entry name" value="FHA_DOMAIN"/>
    <property type="match status" value="1"/>
</dbReference>
<dbReference type="HOGENOM" id="CLU_036067_0_0_9"/>
<dbReference type="CDD" id="cd00060">
    <property type="entry name" value="FHA"/>
    <property type="match status" value="1"/>
</dbReference>
<accession>G5GJ93</accession>
<proteinExistence type="predicted"/>
<reference evidence="2 3" key="1">
    <citation type="submission" date="2011-08" db="EMBL/GenBank/DDBJ databases">
        <title>The Genome Sequence of Johnsonella ignava ATCC 51276.</title>
        <authorList>
            <consortium name="The Broad Institute Genome Sequencing Platform"/>
            <person name="Earl A."/>
            <person name="Ward D."/>
            <person name="Feldgarden M."/>
            <person name="Gevers D."/>
            <person name="Izard J."/>
            <person name="Blanton J.M."/>
            <person name="Baranova O.V."/>
            <person name="Dewhirst F.E."/>
            <person name="Young S.K."/>
            <person name="Zeng Q."/>
            <person name="Gargeya S."/>
            <person name="Fitzgerald M."/>
            <person name="Haas B."/>
            <person name="Abouelleil A."/>
            <person name="Alvarado L."/>
            <person name="Arachchi H.M."/>
            <person name="Berlin A."/>
            <person name="Brown A."/>
            <person name="Chapman S.B."/>
            <person name="Chen Z."/>
            <person name="Dunbar C."/>
            <person name="Freedman E."/>
            <person name="Gearin G."/>
            <person name="Gellesch M."/>
            <person name="Goldberg J."/>
            <person name="Griggs A."/>
            <person name="Gujja S."/>
            <person name="Heiman D."/>
            <person name="Howarth C."/>
            <person name="Larson L."/>
            <person name="Lui A."/>
            <person name="MacDonald P.J.P."/>
            <person name="Montmayeur A."/>
            <person name="Murphy C."/>
            <person name="Neiman D."/>
            <person name="Pearson M."/>
            <person name="Priest M."/>
            <person name="Roberts A."/>
            <person name="Saif S."/>
            <person name="Shea T."/>
            <person name="Shenoy N."/>
            <person name="Sisk P."/>
            <person name="Stolte C."/>
            <person name="Sykes S."/>
            <person name="Wortman J."/>
            <person name="Nusbaum C."/>
            <person name="Birren B."/>
        </authorList>
    </citation>
    <scope>NUCLEOTIDE SEQUENCE [LARGE SCALE GENOMIC DNA]</scope>
    <source>
        <strain evidence="2 3">ATCC 51276</strain>
    </source>
</reference>
<dbReference type="Proteomes" id="UP000003011">
    <property type="component" value="Unassembled WGS sequence"/>
</dbReference>
<dbReference type="AlphaFoldDB" id="G5GJ93"/>
<dbReference type="SMART" id="SM00240">
    <property type="entry name" value="FHA"/>
    <property type="match status" value="1"/>
</dbReference>
<comment type="caution">
    <text evidence="2">The sequence shown here is derived from an EMBL/GenBank/DDBJ whole genome shotgun (WGS) entry which is preliminary data.</text>
</comment>